<accession>A0A3N0CIK9</accession>
<evidence type="ECO:0000313" key="1">
    <source>
        <dbReference type="EMBL" id="RNL63282.1"/>
    </source>
</evidence>
<sequence>MYAVINTLTLSRPLDTDLLRRAQSELMSQARSVVGFVQASLISLDEHTVVIVAICDSPQSLRQLQETVGSAWVSKNLTPQLERADRRHGPVIASTLF</sequence>
<name>A0A3N0CIK9_9ACTN</name>
<dbReference type="AlphaFoldDB" id="A0A3N0CIK9"/>
<reference evidence="1 2" key="1">
    <citation type="submission" date="2018-11" db="EMBL/GenBank/DDBJ databases">
        <authorList>
            <person name="Li F."/>
        </authorList>
    </citation>
    <scope>NUCLEOTIDE SEQUENCE [LARGE SCALE GENOMIC DNA]</scope>
    <source>
        <strain evidence="1 2">Gsoil 097</strain>
    </source>
</reference>
<dbReference type="EMBL" id="RJSE01000007">
    <property type="protein sequence ID" value="RNL63282.1"/>
    <property type="molecule type" value="Genomic_DNA"/>
</dbReference>
<comment type="caution">
    <text evidence="1">The sequence shown here is derived from an EMBL/GenBank/DDBJ whole genome shotgun (WGS) entry which is preliminary data.</text>
</comment>
<dbReference type="Proteomes" id="UP000267128">
    <property type="component" value="Unassembled WGS sequence"/>
</dbReference>
<gene>
    <name evidence="1" type="ORF">EFK50_16470</name>
</gene>
<organism evidence="1 2">
    <name type="scientific">Nocardioides marmoriginsengisoli</name>
    <dbReference type="NCBI Taxonomy" id="661483"/>
    <lineage>
        <taxon>Bacteria</taxon>
        <taxon>Bacillati</taxon>
        <taxon>Actinomycetota</taxon>
        <taxon>Actinomycetes</taxon>
        <taxon>Propionibacteriales</taxon>
        <taxon>Nocardioidaceae</taxon>
        <taxon>Nocardioides</taxon>
    </lineage>
</organism>
<protein>
    <recommendedName>
        <fullName evidence="3">ABM domain-containing protein</fullName>
    </recommendedName>
</protein>
<dbReference type="RefSeq" id="WP_123228575.1">
    <property type="nucleotide sequence ID" value="NZ_RJSE01000007.1"/>
</dbReference>
<proteinExistence type="predicted"/>
<evidence type="ECO:0000313" key="2">
    <source>
        <dbReference type="Proteomes" id="UP000267128"/>
    </source>
</evidence>
<keyword evidence="2" id="KW-1185">Reference proteome</keyword>
<evidence type="ECO:0008006" key="3">
    <source>
        <dbReference type="Google" id="ProtNLM"/>
    </source>
</evidence>